<sequence>MPNAANESSEGTGFQPGDGVVEEASELQEASSADRTPEEEFLAQMLAASGATNLKEAGLYDPAEVAAEEERIEEEMSPEERQAKAEHDALAAAFSMIRERSNEGKLTTPGTWAAAGIVPDHLIPVDFSDLAFDEIIAAQAASAAAKKVAEEAAQAVVADADADAVSADSSVEDVAASDSKADEAADENAPSVDEGDSLDSEIETPEWKLDDIKVLEGKQTYLYSSDYMTDTYAHWAFLAEEGDDALTLVDNAREESRLYPRPMLAASLSSKPYYWNAEQIEQAWQAVQESGSYPDINTCEASNGERYFYSTDYLSDAQAKALAEWYSVERYMNV</sequence>
<name>A0A3N0IKT2_9ACTN</name>
<keyword evidence="3" id="KW-1185">Reference proteome</keyword>
<dbReference type="AlphaFoldDB" id="A0A3N0IKT2"/>
<feature type="compositionally biased region" description="Low complexity" evidence="1">
    <location>
        <begin position="167"/>
        <end position="178"/>
    </location>
</feature>
<dbReference type="Proteomes" id="UP000271472">
    <property type="component" value="Unassembled WGS sequence"/>
</dbReference>
<feature type="compositionally biased region" description="Acidic residues" evidence="1">
    <location>
        <begin position="66"/>
        <end position="77"/>
    </location>
</feature>
<organism evidence="2 3">
    <name type="scientific">Slackia isoflavoniconvertens</name>
    <dbReference type="NCBI Taxonomy" id="572010"/>
    <lineage>
        <taxon>Bacteria</taxon>
        <taxon>Bacillati</taxon>
        <taxon>Actinomycetota</taxon>
        <taxon>Coriobacteriia</taxon>
        <taxon>Eggerthellales</taxon>
        <taxon>Eggerthellaceae</taxon>
        <taxon>Slackia</taxon>
    </lineage>
</organism>
<proteinExistence type="predicted"/>
<dbReference type="EMBL" id="QIBZ01000001">
    <property type="protein sequence ID" value="RNM37545.1"/>
    <property type="molecule type" value="Genomic_DNA"/>
</dbReference>
<feature type="compositionally biased region" description="Acidic residues" evidence="1">
    <location>
        <begin position="193"/>
        <end position="203"/>
    </location>
</feature>
<feature type="region of interest" description="Disordered" evidence="1">
    <location>
        <begin position="1"/>
        <end position="41"/>
    </location>
</feature>
<feature type="region of interest" description="Disordered" evidence="1">
    <location>
        <begin position="57"/>
        <end position="86"/>
    </location>
</feature>
<dbReference type="OrthoDB" id="3177799at2"/>
<reference evidence="3" key="1">
    <citation type="submission" date="2018-05" db="EMBL/GenBank/DDBJ databases">
        <title>Genome Sequencing of selected type strains of the family Eggerthellaceae.</title>
        <authorList>
            <person name="Danylec N."/>
            <person name="Stoll D.A."/>
            <person name="Doetsch A."/>
            <person name="Huch M."/>
        </authorList>
    </citation>
    <scope>NUCLEOTIDE SEQUENCE [LARGE SCALE GENOMIC DNA]</scope>
    <source>
        <strain evidence="3">DSM 22006</strain>
    </source>
</reference>
<feature type="region of interest" description="Disordered" evidence="1">
    <location>
        <begin position="167"/>
        <end position="203"/>
    </location>
</feature>
<protein>
    <submittedName>
        <fullName evidence="2">Uncharacterized protein</fullName>
    </submittedName>
</protein>
<accession>A0A3N0IKT2</accession>
<evidence type="ECO:0000313" key="2">
    <source>
        <dbReference type="EMBL" id="RNM37545.1"/>
    </source>
</evidence>
<comment type="caution">
    <text evidence="2">The sequence shown here is derived from an EMBL/GenBank/DDBJ whole genome shotgun (WGS) entry which is preliminary data.</text>
</comment>
<feature type="compositionally biased region" description="Polar residues" evidence="1">
    <location>
        <begin position="1"/>
        <end position="12"/>
    </location>
</feature>
<evidence type="ECO:0000256" key="1">
    <source>
        <dbReference type="SAM" id="MobiDB-lite"/>
    </source>
</evidence>
<evidence type="ECO:0000313" key="3">
    <source>
        <dbReference type="Proteomes" id="UP000271472"/>
    </source>
</evidence>
<gene>
    <name evidence="2" type="ORF">DMP05_00085</name>
</gene>